<evidence type="ECO:0000313" key="4">
    <source>
        <dbReference type="EMBL" id="ETV97111.1"/>
    </source>
</evidence>
<comment type="subunit">
    <text evidence="3">Supercomplex made of cofactors A to E. Cofactors A and D function by capturing and stabilizing tubulin in a quasi-native conformation. Cofactor E binds to the cofactor D-tubulin complex; interaction with cofactor C then causes the release of tubulin polypeptides that are committed to the native state.</text>
</comment>
<proteinExistence type="inferred from homology"/>
<dbReference type="InterPro" id="IPR004226">
    <property type="entry name" value="TBCA"/>
</dbReference>
<keyword evidence="3" id="KW-0963">Cytoplasm</keyword>
<protein>
    <recommendedName>
        <fullName evidence="3">Tubulin-specific chaperone A</fullName>
    </recommendedName>
</protein>
<organism evidence="4">
    <name type="scientific">Aphanomyces invadans</name>
    <dbReference type="NCBI Taxonomy" id="157072"/>
    <lineage>
        <taxon>Eukaryota</taxon>
        <taxon>Sar</taxon>
        <taxon>Stramenopiles</taxon>
        <taxon>Oomycota</taxon>
        <taxon>Saprolegniomycetes</taxon>
        <taxon>Saprolegniales</taxon>
        <taxon>Verrucalvaceae</taxon>
        <taxon>Aphanomyces</taxon>
    </lineage>
</organism>
<dbReference type="InterPro" id="IPR036126">
    <property type="entry name" value="TBCA_sf"/>
</dbReference>
<dbReference type="GO" id="GO:0007023">
    <property type="term" value="P:post-chaperonin tubulin folding pathway"/>
    <property type="evidence" value="ECO:0007669"/>
    <property type="project" value="UniProtKB-UniRule"/>
</dbReference>
<keyword evidence="3" id="KW-0206">Cytoskeleton</keyword>
<dbReference type="STRING" id="157072.A0A024TTZ9"/>
<comment type="similarity">
    <text evidence="1 3">Belongs to the TBCA family.</text>
</comment>
<keyword evidence="6" id="KW-1185">Reference proteome</keyword>
<dbReference type="AlphaFoldDB" id="A0A024TTZ9"/>
<evidence type="ECO:0000256" key="3">
    <source>
        <dbReference type="RuleBase" id="RU364030"/>
    </source>
</evidence>
<evidence type="ECO:0000313" key="6">
    <source>
        <dbReference type="Proteomes" id="UP000285060"/>
    </source>
</evidence>
<dbReference type="GeneID" id="20086970"/>
<keyword evidence="2 3" id="KW-0143">Chaperone</keyword>
<keyword evidence="3" id="KW-0493">Microtubule</keyword>
<sequence length="105" mass="12048">MVTEKDVKVKVGILKRSKKDLAYYEKEKGKQIQKIEAMRADKDKYDDHDIRKQEEVLAETEAMLPESTARLLAIQQEVETMLQQVPEGSEWPCIDEAKELLAANA</sequence>
<dbReference type="GO" id="GO:0005874">
    <property type="term" value="C:microtubule"/>
    <property type="evidence" value="ECO:0007669"/>
    <property type="project" value="UniProtKB-KW"/>
</dbReference>
<reference evidence="4" key="1">
    <citation type="submission" date="2013-12" db="EMBL/GenBank/DDBJ databases">
        <title>The Genome Sequence of Aphanomyces invadans NJM9701.</title>
        <authorList>
            <consortium name="The Broad Institute Genomics Platform"/>
            <person name="Russ C."/>
            <person name="Tyler B."/>
            <person name="van West P."/>
            <person name="Dieguez-Uribeondo J."/>
            <person name="Young S.K."/>
            <person name="Zeng Q."/>
            <person name="Gargeya S."/>
            <person name="Fitzgerald M."/>
            <person name="Abouelleil A."/>
            <person name="Alvarado L."/>
            <person name="Chapman S.B."/>
            <person name="Gainer-Dewar J."/>
            <person name="Goldberg J."/>
            <person name="Griggs A."/>
            <person name="Gujja S."/>
            <person name="Hansen M."/>
            <person name="Howarth C."/>
            <person name="Imamovic A."/>
            <person name="Ireland A."/>
            <person name="Larimer J."/>
            <person name="McCowan C."/>
            <person name="Murphy C."/>
            <person name="Pearson M."/>
            <person name="Poon T.W."/>
            <person name="Priest M."/>
            <person name="Roberts A."/>
            <person name="Saif S."/>
            <person name="Shea T."/>
            <person name="Sykes S."/>
            <person name="Wortman J."/>
            <person name="Nusbaum C."/>
            <person name="Birren B."/>
        </authorList>
    </citation>
    <scope>NUCLEOTIDE SEQUENCE [LARGE SCALE GENOMIC DNA]</scope>
    <source>
        <strain evidence="4">NJM9701</strain>
    </source>
</reference>
<dbReference type="PANTHER" id="PTHR21500:SF0">
    <property type="entry name" value="TUBULIN-SPECIFIC CHAPERONE A"/>
    <property type="match status" value="1"/>
</dbReference>
<comment type="subcellular location">
    <subcellularLocation>
        <location evidence="3">Cytoplasm</location>
        <location evidence="3">Cytoskeleton</location>
    </subcellularLocation>
</comment>
<dbReference type="OrthoDB" id="296187at2759"/>
<dbReference type="RefSeq" id="XP_008874357.1">
    <property type="nucleotide sequence ID" value="XM_008876135.1"/>
</dbReference>
<gene>
    <name evidence="5" type="ORF">DYB32_005684</name>
    <name evidence="4" type="ORF">H310_09920</name>
</gene>
<dbReference type="EMBL" id="QUSY01000523">
    <property type="protein sequence ID" value="RHY28809.1"/>
    <property type="molecule type" value="Genomic_DNA"/>
</dbReference>
<dbReference type="GO" id="GO:0005829">
    <property type="term" value="C:cytosol"/>
    <property type="evidence" value="ECO:0007669"/>
    <property type="project" value="TreeGrafter"/>
</dbReference>
<dbReference type="PANTHER" id="PTHR21500">
    <property type="entry name" value="TUBULIN-SPECIFIC CHAPERONE A"/>
    <property type="match status" value="1"/>
</dbReference>
<reference evidence="5 6" key="2">
    <citation type="submission" date="2018-08" db="EMBL/GenBank/DDBJ databases">
        <title>Aphanomyces genome sequencing and annotation.</title>
        <authorList>
            <person name="Minardi D."/>
            <person name="Oidtmann B."/>
            <person name="Van Der Giezen M."/>
            <person name="Studholme D.J."/>
        </authorList>
    </citation>
    <scope>NUCLEOTIDE SEQUENCE [LARGE SCALE GENOMIC DNA]</scope>
    <source>
        <strain evidence="5 6">NJM0002</strain>
    </source>
</reference>
<evidence type="ECO:0000256" key="1">
    <source>
        <dbReference type="ARBA" id="ARBA00006806"/>
    </source>
</evidence>
<dbReference type="Gene3D" id="1.20.58.90">
    <property type="match status" value="1"/>
</dbReference>
<evidence type="ECO:0000256" key="2">
    <source>
        <dbReference type="ARBA" id="ARBA00023186"/>
    </source>
</evidence>
<dbReference type="EMBL" id="KI913974">
    <property type="protein sequence ID" value="ETV97111.1"/>
    <property type="molecule type" value="Genomic_DNA"/>
</dbReference>
<dbReference type="GO" id="GO:0007021">
    <property type="term" value="P:tubulin complex assembly"/>
    <property type="evidence" value="ECO:0007669"/>
    <property type="project" value="UniProtKB-UniRule"/>
</dbReference>
<evidence type="ECO:0000313" key="5">
    <source>
        <dbReference type="EMBL" id="RHY28809.1"/>
    </source>
</evidence>
<dbReference type="GO" id="GO:0048487">
    <property type="term" value="F:beta-tubulin binding"/>
    <property type="evidence" value="ECO:0007669"/>
    <property type="project" value="InterPro"/>
</dbReference>
<dbReference type="VEuPathDB" id="FungiDB:H310_09920"/>
<accession>A0A024TTZ9</accession>
<dbReference type="Pfam" id="PF02970">
    <property type="entry name" value="TBCA"/>
    <property type="match status" value="1"/>
</dbReference>
<name>A0A024TTZ9_9STRA</name>
<dbReference type="SUPFAM" id="SSF46988">
    <property type="entry name" value="Tubulin chaperone cofactor A"/>
    <property type="match status" value="1"/>
</dbReference>
<dbReference type="Proteomes" id="UP000285060">
    <property type="component" value="Unassembled WGS sequence"/>
</dbReference>